<feature type="binding site" evidence="8 10">
    <location>
        <begin position="46"/>
        <end position="49"/>
    </location>
    <ligand>
        <name>substrate</name>
    </ligand>
</feature>
<dbReference type="InterPro" id="IPR015896">
    <property type="entry name" value="4pyrrol_synth_GluRdtase_dimer"/>
</dbReference>
<organism evidence="17 18">
    <name type="scientific">Labedella populi</name>
    <dbReference type="NCBI Taxonomy" id="2498850"/>
    <lineage>
        <taxon>Bacteria</taxon>
        <taxon>Bacillati</taxon>
        <taxon>Actinomycetota</taxon>
        <taxon>Actinomycetes</taxon>
        <taxon>Micrococcales</taxon>
        <taxon>Microbacteriaceae</taxon>
        <taxon>Labedella</taxon>
    </lineage>
</organism>
<dbReference type="NCBIfam" id="NF000750">
    <property type="entry name" value="PRK00045.3-4"/>
    <property type="match status" value="1"/>
</dbReference>
<feature type="active site" description="Nucleophile" evidence="8 9">
    <location>
        <position position="47"/>
    </location>
</feature>
<evidence type="ECO:0000256" key="11">
    <source>
        <dbReference type="PIRSR" id="PIRSR000445-3"/>
    </source>
</evidence>
<dbReference type="SUPFAM" id="SSF51735">
    <property type="entry name" value="NAD(P)-binding Rossmann-fold domains"/>
    <property type="match status" value="1"/>
</dbReference>
<evidence type="ECO:0000256" key="12">
    <source>
        <dbReference type="PIRSR" id="PIRSR000445-4"/>
    </source>
</evidence>
<dbReference type="InterPro" id="IPR036453">
    <property type="entry name" value="GluRdtase_dimer_dom_sf"/>
</dbReference>
<dbReference type="GO" id="GO:0019353">
    <property type="term" value="P:protoporphyrinogen IX biosynthetic process from glutamate"/>
    <property type="evidence" value="ECO:0007669"/>
    <property type="project" value="TreeGrafter"/>
</dbReference>
<dbReference type="PANTHER" id="PTHR43013">
    <property type="entry name" value="GLUTAMYL-TRNA REDUCTASE"/>
    <property type="match status" value="1"/>
</dbReference>
<evidence type="ECO:0000256" key="2">
    <source>
        <dbReference type="ARBA" id="ARBA00005916"/>
    </source>
</evidence>
<comment type="pathway">
    <text evidence="1 8">Porphyrin-containing compound metabolism; protoporphyrin-IX biosynthesis; 5-aminolevulinate from L-glutamyl-tRNA(Glu): step 1/2.</text>
</comment>
<feature type="binding site" evidence="8 10">
    <location>
        <position position="111"/>
    </location>
    <ligand>
        <name>substrate</name>
    </ligand>
</feature>
<evidence type="ECO:0000256" key="3">
    <source>
        <dbReference type="ARBA" id="ARBA00012970"/>
    </source>
</evidence>
<evidence type="ECO:0000259" key="16">
    <source>
        <dbReference type="Pfam" id="PF05201"/>
    </source>
</evidence>
<dbReference type="PIRSF" id="PIRSF000445">
    <property type="entry name" value="4pyrrol_synth_GluRdtase"/>
    <property type="match status" value="1"/>
</dbReference>
<dbReference type="Proteomes" id="UP000288603">
    <property type="component" value="Unassembled WGS sequence"/>
</dbReference>
<feature type="compositionally biased region" description="Polar residues" evidence="13">
    <location>
        <begin position="146"/>
        <end position="158"/>
    </location>
</feature>
<feature type="domain" description="Glutamyl-tRNA reductase N-terminal" evidence="16">
    <location>
        <begin position="6"/>
        <end position="158"/>
    </location>
</feature>
<evidence type="ECO:0000256" key="5">
    <source>
        <dbReference type="ARBA" id="ARBA00023002"/>
    </source>
</evidence>
<comment type="caution">
    <text evidence="17">The sequence shown here is derived from an EMBL/GenBank/DDBJ whole genome shotgun (WGS) entry which is preliminary data.</text>
</comment>
<feature type="domain" description="Tetrapyrrole biosynthesis glutamyl-tRNA reductase dimerisation" evidence="14">
    <location>
        <begin position="384"/>
        <end position="477"/>
    </location>
</feature>
<dbReference type="InterPro" id="IPR006151">
    <property type="entry name" value="Shikm_DH/Glu-tRNA_Rdtase"/>
</dbReference>
<evidence type="ECO:0000256" key="13">
    <source>
        <dbReference type="SAM" id="MobiDB-lite"/>
    </source>
</evidence>
<dbReference type="InterPro" id="IPR018214">
    <property type="entry name" value="GluRdtase_CS"/>
</dbReference>
<evidence type="ECO:0000256" key="4">
    <source>
        <dbReference type="ARBA" id="ARBA00022857"/>
    </source>
</evidence>
<dbReference type="Gene3D" id="3.40.50.720">
    <property type="entry name" value="NAD(P)-binding Rossmann-like Domain"/>
    <property type="match status" value="1"/>
</dbReference>
<dbReference type="EMBL" id="RZNC01000001">
    <property type="protein sequence ID" value="RWZ67964.1"/>
    <property type="molecule type" value="Genomic_DNA"/>
</dbReference>
<dbReference type="SUPFAM" id="SSF69075">
    <property type="entry name" value="Glutamyl tRNA-reductase dimerization domain"/>
    <property type="match status" value="1"/>
</dbReference>
<dbReference type="Gene3D" id="3.30.460.30">
    <property type="entry name" value="Glutamyl-tRNA reductase, N-terminal domain"/>
    <property type="match status" value="1"/>
</dbReference>
<feature type="site" description="Important for activity" evidence="8 12">
    <location>
        <position position="101"/>
    </location>
</feature>
<dbReference type="InterPro" id="IPR036291">
    <property type="entry name" value="NAD(P)-bd_dom_sf"/>
</dbReference>
<comment type="catalytic activity">
    <reaction evidence="7 8">
        <text>(S)-4-amino-5-oxopentanoate + tRNA(Glu) + NADP(+) = L-glutamyl-tRNA(Glu) + NADPH + H(+)</text>
        <dbReference type="Rhea" id="RHEA:12344"/>
        <dbReference type="Rhea" id="RHEA-COMP:9663"/>
        <dbReference type="Rhea" id="RHEA-COMP:9680"/>
        <dbReference type="ChEBI" id="CHEBI:15378"/>
        <dbReference type="ChEBI" id="CHEBI:57501"/>
        <dbReference type="ChEBI" id="CHEBI:57783"/>
        <dbReference type="ChEBI" id="CHEBI:58349"/>
        <dbReference type="ChEBI" id="CHEBI:78442"/>
        <dbReference type="ChEBI" id="CHEBI:78520"/>
        <dbReference type="EC" id="1.2.1.70"/>
    </reaction>
</comment>
<dbReference type="OrthoDB" id="110209at2"/>
<feature type="binding site" evidence="8 11">
    <location>
        <begin position="191"/>
        <end position="196"/>
    </location>
    <ligand>
        <name>NADP(+)</name>
        <dbReference type="ChEBI" id="CHEBI:58349"/>
    </ligand>
</feature>
<evidence type="ECO:0000256" key="10">
    <source>
        <dbReference type="PIRSR" id="PIRSR000445-2"/>
    </source>
</evidence>
<feature type="binding site" evidence="8 10">
    <location>
        <position position="122"/>
    </location>
    <ligand>
        <name>substrate</name>
    </ligand>
</feature>
<reference evidence="17 18" key="1">
    <citation type="submission" date="2018-12" db="EMBL/GenBank/DDBJ databases">
        <authorList>
            <person name="Li F."/>
        </authorList>
    </citation>
    <scope>NUCLEOTIDE SEQUENCE [LARGE SCALE GENOMIC DNA]</scope>
    <source>
        <strain evidence="17 18">8H24J-4-2</strain>
    </source>
</reference>
<proteinExistence type="inferred from homology"/>
<comment type="function">
    <text evidence="8">Catalyzes the NADPH-dependent reduction of glutamyl-tRNA(Glu) to glutamate 1-semialdehyde (GSA).</text>
</comment>
<dbReference type="UniPathway" id="UPA00251">
    <property type="reaction ID" value="UER00316"/>
</dbReference>
<dbReference type="Pfam" id="PF01488">
    <property type="entry name" value="Shikimate_DH"/>
    <property type="match status" value="1"/>
</dbReference>
<name>A0A3S5CP41_9MICO</name>
<keyword evidence="5 8" id="KW-0560">Oxidoreductase</keyword>
<sequence length="496" mass="52005">MLICLTANHKNASFDLLERLAVDPGTIAQRITSHDESLAGAVVVATCNRFEAYIDVDEPATGIEQKALEATVDAIRRSTDLESDELTGTLDMHIGRGAAEHLFAVASGLESVVVGEGEIAGQVRRALERARAAGTTSSDLERAFQRASQTSRGVKNSTPIGRAGRSLVRLALDLAESRVEDWSGVRVLLVGTGAYAGASLAAIADRGATDVGVYSPSGRGERFAARHGIRLVEAADFAREAALADLVVTCTTASGSVLDASILEQGRREIGAEHTVVAAHGTVGESAPLHPVTASVSVVDPATESTVAEVVLDEDGGAPSDGANTHADDATTCPAHVARQLVIDLGLPRNVDPSVASVHGVELLDLETIRIHAPLEELQATDVARRMVSRAAEKYTTVSDEITLTPAVVALRKHVFGILDAEIDRARSRGDEDGRTEQALRHLAGVLLHTPMVRARDAAHAGDHERYIDALDALFGIDVSLSTDGAADGEQGALPA</sequence>
<dbReference type="PANTHER" id="PTHR43013:SF1">
    <property type="entry name" value="GLUTAMYL-TRNA REDUCTASE"/>
    <property type="match status" value="1"/>
</dbReference>
<evidence type="ECO:0000256" key="7">
    <source>
        <dbReference type="ARBA" id="ARBA00047464"/>
    </source>
</evidence>
<comment type="miscellaneous">
    <text evidence="8">During catalysis, the active site Cys acts as a nucleophile attacking the alpha-carbonyl group of tRNA-bound glutamate with the formation of a thioester intermediate between enzyme and glutamate, and the concomitant release of tRNA(Glu). The thioester intermediate is finally reduced by direct hydride transfer from NADPH, to form the product GSA.</text>
</comment>
<keyword evidence="4 8" id="KW-0521">NADP</keyword>
<dbReference type="AlphaFoldDB" id="A0A3S5CP41"/>
<dbReference type="Pfam" id="PF00745">
    <property type="entry name" value="GlutR_dimer"/>
    <property type="match status" value="1"/>
</dbReference>
<keyword evidence="6 8" id="KW-0627">Porphyrin biosynthesis</keyword>
<feature type="region of interest" description="Disordered" evidence="13">
    <location>
        <begin position="138"/>
        <end position="158"/>
    </location>
</feature>
<gene>
    <name evidence="8" type="primary">hemA</name>
    <name evidence="17" type="ORF">ELQ92_01495</name>
</gene>
<evidence type="ECO:0000313" key="17">
    <source>
        <dbReference type="EMBL" id="RWZ67964.1"/>
    </source>
</evidence>
<dbReference type="InterPro" id="IPR015895">
    <property type="entry name" value="4pyrrol_synth_GluRdtase_N"/>
</dbReference>
<dbReference type="EC" id="1.2.1.70" evidence="3 8"/>
<dbReference type="SUPFAM" id="SSF69742">
    <property type="entry name" value="Glutamyl tRNA-reductase catalytic, N-terminal domain"/>
    <property type="match status" value="1"/>
</dbReference>
<dbReference type="InterPro" id="IPR000343">
    <property type="entry name" value="4pyrrol_synth_GluRdtase"/>
</dbReference>
<dbReference type="GO" id="GO:0050661">
    <property type="term" value="F:NADP binding"/>
    <property type="evidence" value="ECO:0007669"/>
    <property type="project" value="InterPro"/>
</dbReference>
<evidence type="ECO:0000256" key="6">
    <source>
        <dbReference type="ARBA" id="ARBA00023244"/>
    </source>
</evidence>
<keyword evidence="18" id="KW-1185">Reference proteome</keyword>
<evidence type="ECO:0000256" key="1">
    <source>
        <dbReference type="ARBA" id="ARBA00005059"/>
    </source>
</evidence>
<feature type="domain" description="Quinate/shikimate 5-dehydrogenase/glutamyl-tRNA reductase" evidence="15">
    <location>
        <begin position="173"/>
        <end position="268"/>
    </location>
</feature>
<protein>
    <recommendedName>
        <fullName evidence="3 8">Glutamyl-tRNA reductase</fullName>
        <shortName evidence="8">GluTR</shortName>
        <ecNumber evidence="3 8">1.2.1.70</ecNumber>
    </recommendedName>
</protein>
<comment type="similarity">
    <text evidence="2 8">Belongs to the glutamyl-tRNA reductase family.</text>
</comment>
<evidence type="ECO:0000256" key="8">
    <source>
        <dbReference type="HAMAP-Rule" id="MF_00087"/>
    </source>
</evidence>
<evidence type="ECO:0000259" key="14">
    <source>
        <dbReference type="Pfam" id="PF00745"/>
    </source>
</evidence>
<dbReference type="InterPro" id="IPR036343">
    <property type="entry name" value="GluRdtase_N_sf"/>
</dbReference>
<comment type="subunit">
    <text evidence="8">Homodimer.</text>
</comment>
<dbReference type="PROSITE" id="PS00747">
    <property type="entry name" value="GLUTR"/>
    <property type="match status" value="1"/>
</dbReference>
<dbReference type="HAMAP" id="MF_00087">
    <property type="entry name" value="Glu_tRNA_reductase"/>
    <property type="match status" value="1"/>
</dbReference>
<feature type="binding site" evidence="8 10">
    <location>
        <begin position="116"/>
        <end position="118"/>
    </location>
    <ligand>
        <name>substrate</name>
    </ligand>
</feature>
<evidence type="ECO:0000313" key="18">
    <source>
        <dbReference type="Proteomes" id="UP000288603"/>
    </source>
</evidence>
<evidence type="ECO:0000256" key="9">
    <source>
        <dbReference type="PIRSR" id="PIRSR000445-1"/>
    </source>
</evidence>
<evidence type="ECO:0000259" key="15">
    <source>
        <dbReference type="Pfam" id="PF01488"/>
    </source>
</evidence>
<dbReference type="GO" id="GO:0008883">
    <property type="term" value="F:glutamyl-tRNA reductase activity"/>
    <property type="evidence" value="ECO:0007669"/>
    <property type="project" value="UniProtKB-UniRule"/>
</dbReference>
<dbReference type="RefSeq" id="WP_128497192.1">
    <property type="nucleotide sequence ID" value="NZ_RZNC01000001.1"/>
</dbReference>
<comment type="domain">
    <text evidence="8">Possesses an unusual extended V-shaped dimeric structure with each monomer consisting of three distinct domains arranged along a curved 'spinal' alpha-helix. The N-terminal catalytic domain specifically recognizes the glutamate moiety of the substrate. The second domain is the NADPH-binding domain, and the third C-terminal domain is responsible for dimerization.</text>
</comment>
<dbReference type="Pfam" id="PF05201">
    <property type="entry name" value="GlutR_N"/>
    <property type="match status" value="1"/>
</dbReference>
<accession>A0A3S5CP41</accession>